<dbReference type="GO" id="GO:0016616">
    <property type="term" value="F:oxidoreductase activity, acting on the CH-OH group of donors, NAD or NADP as acceptor"/>
    <property type="evidence" value="ECO:0007669"/>
    <property type="project" value="UniProtKB-ARBA"/>
</dbReference>
<dbReference type="Pfam" id="PF00248">
    <property type="entry name" value="Aldo_ket_red"/>
    <property type="match status" value="1"/>
</dbReference>
<feature type="domain" description="NADP-dependent oxidoreductase" evidence="7">
    <location>
        <begin position="3"/>
        <end position="222"/>
    </location>
</feature>
<comment type="caution">
    <text evidence="8">The sequence shown here is derived from an EMBL/GenBank/DDBJ whole genome shotgun (WGS) entry which is preliminary data.</text>
</comment>
<dbReference type="EMBL" id="QSAE01000209">
    <property type="protein sequence ID" value="RGW29967.1"/>
    <property type="molecule type" value="Genomic_DNA"/>
</dbReference>
<feature type="active site" description="Proton donor" evidence="4">
    <location>
        <position position="14"/>
    </location>
</feature>
<evidence type="ECO:0000259" key="7">
    <source>
        <dbReference type="Pfam" id="PF00248"/>
    </source>
</evidence>
<evidence type="ECO:0000256" key="1">
    <source>
        <dbReference type="ARBA" id="ARBA00007905"/>
    </source>
</evidence>
<dbReference type="InterPro" id="IPR036812">
    <property type="entry name" value="NAD(P)_OxRdtase_dom_sf"/>
</dbReference>
<dbReference type="AlphaFoldDB" id="A0A413B1M9"/>
<dbReference type="CDD" id="cd19071">
    <property type="entry name" value="AKR_AKR1-5-like"/>
    <property type="match status" value="1"/>
</dbReference>
<evidence type="ECO:0000313" key="9">
    <source>
        <dbReference type="Proteomes" id="UP000286581"/>
    </source>
</evidence>
<dbReference type="PANTHER" id="PTHR43827:SF3">
    <property type="entry name" value="NADP-DEPENDENT OXIDOREDUCTASE DOMAIN-CONTAINING PROTEIN"/>
    <property type="match status" value="1"/>
</dbReference>
<protein>
    <submittedName>
        <fullName evidence="8">Aldo/keto reductase</fullName>
    </submittedName>
</protein>
<reference evidence="8 9" key="1">
    <citation type="submission" date="2018-08" db="EMBL/GenBank/DDBJ databases">
        <title>A genome reference for cultivated species of the human gut microbiota.</title>
        <authorList>
            <person name="Zou Y."/>
            <person name="Xue W."/>
            <person name="Luo G."/>
        </authorList>
    </citation>
    <scope>NUCLEOTIDE SEQUENCE [LARGE SCALE GENOMIC DNA]</scope>
    <source>
        <strain evidence="8 9">AF12-8</strain>
    </source>
</reference>
<evidence type="ECO:0000313" key="8">
    <source>
        <dbReference type="EMBL" id="RGW29967.1"/>
    </source>
</evidence>
<feature type="site" description="Lowers pKa of active site Tyr" evidence="6">
    <location>
        <position position="38"/>
    </location>
</feature>
<dbReference type="PRINTS" id="PR00069">
    <property type="entry name" value="ALDKETRDTASE"/>
</dbReference>
<evidence type="ECO:0000256" key="3">
    <source>
        <dbReference type="ARBA" id="ARBA00023002"/>
    </source>
</evidence>
<name>A0A413B1M9_9FIRM</name>
<gene>
    <name evidence="8" type="ORF">DWV78_17385</name>
</gene>
<accession>A0A413B1M9</accession>
<dbReference type="InterPro" id="IPR020471">
    <property type="entry name" value="AKR"/>
</dbReference>
<dbReference type="InterPro" id="IPR018170">
    <property type="entry name" value="Aldo/ket_reductase_CS"/>
</dbReference>
<evidence type="ECO:0000256" key="4">
    <source>
        <dbReference type="PIRSR" id="PIRSR000097-1"/>
    </source>
</evidence>
<feature type="binding site" evidence="5">
    <location>
        <position position="71"/>
    </location>
    <ligand>
        <name>substrate</name>
    </ligand>
</feature>
<keyword evidence="2" id="KW-0521">NADP</keyword>
<organism evidence="8 9">
    <name type="scientific">Agathobacter rectalis</name>
    <dbReference type="NCBI Taxonomy" id="39491"/>
    <lineage>
        <taxon>Bacteria</taxon>
        <taxon>Bacillati</taxon>
        <taxon>Bacillota</taxon>
        <taxon>Clostridia</taxon>
        <taxon>Lachnospirales</taxon>
        <taxon>Lachnospiraceae</taxon>
        <taxon>Agathobacter</taxon>
    </lineage>
</organism>
<dbReference type="Proteomes" id="UP000286581">
    <property type="component" value="Unassembled WGS sequence"/>
</dbReference>
<sequence>MANGCRCFDTSKAYGASEFVLGQTLKKYDRKSYFLITKLCNTDQYNGNIREGFEQSLKALGTDYVDLYLMHWPVTNHFIDSWKEMEKIYKEGKCKAIGVCNFSIHHLEELKKYATILPMVNEIECHPLFTQNELREYCHDNGIQVMAYTSTARMDERLRKTCLVPIAKKYNKTVAQIILKWHQQIGNIPIVNSSSKEHMLANIDICDFILTNEELERISAININSRLRYDP</sequence>
<proteinExistence type="inferred from homology"/>
<comment type="similarity">
    <text evidence="1">Belongs to the aldo/keto reductase family.</text>
</comment>
<feature type="non-terminal residue" evidence="8">
    <location>
        <position position="231"/>
    </location>
</feature>
<dbReference type="Gene3D" id="3.20.20.100">
    <property type="entry name" value="NADP-dependent oxidoreductase domain"/>
    <property type="match status" value="1"/>
</dbReference>
<evidence type="ECO:0000256" key="2">
    <source>
        <dbReference type="ARBA" id="ARBA00022857"/>
    </source>
</evidence>
<evidence type="ECO:0000256" key="6">
    <source>
        <dbReference type="PIRSR" id="PIRSR000097-3"/>
    </source>
</evidence>
<dbReference type="PROSITE" id="PS00062">
    <property type="entry name" value="ALDOKETO_REDUCTASE_2"/>
    <property type="match status" value="1"/>
</dbReference>
<keyword evidence="3" id="KW-0560">Oxidoreductase</keyword>
<dbReference type="SUPFAM" id="SSF51430">
    <property type="entry name" value="NAD(P)-linked oxidoreductase"/>
    <property type="match status" value="1"/>
</dbReference>
<evidence type="ECO:0000256" key="5">
    <source>
        <dbReference type="PIRSR" id="PIRSR000097-2"/>
    </source>
</evidence>
<dbReference type="PIRSF" id="PIRSF000097">
    <property type="entry name" value="AKR"/>
    <property type="match status" value="1"/>
</dbReference>
<dbReference type="InterPro" id="IPR023210">
    <property type="entry name" value="NADP_OxRdtase_dom"/>
</dbReference>
<dbReference type="PANTHER" id="PTHR43827">
    <property type="entry name" value="2,5-DIKETO-D-GLUCONIC ACID REDUCTASE"/>
    <property type="match status" value="1"/>
</dbReference>